<evidence type="ECO:0000313" key="2">
    <source>
        <dbReference type="EMBL" id="ENN77744.1"/>
    </source>
</evidence>
<dbReference type="GO" id="GO:0003676">
    <property type="term" value="F:nucleic acid binding"/>
    <property type="evidence" value="ECO:0007669"/>
    <property type="project" value="InterPro"/>
</dbReference>
<protein>
    <recommendedName>
        <fullName evidence="5">Tc1-like transposase DDE domain-containing protein</fullName>
    </recommendedName>
</protein>
<feature type="region of interest" description="Disordered" evidence="1">
    <location>
        <begin position="1"/>
        <end position="30"/>
    </location>
</feature>
<proteinExistence type="predicted"/>
<sequence>METGLEDSDGHVGSNFSGNPASYWPESDSKHSDGGLASGRFPFFGSPRLSSDERKFREFFGIFLVLDRSRNKPPQKYLIDNLAEQYGHKVLRLPPYHCVFNPIEHVWGLTKNYYNKHIGRDGTTATSCLNMWDEALTTVTPEIWKNCIRHTEDEIPKWYAREHLFDRQEILPIVINVDDDDDSDFDFTSLSE</sequence>
<name>N6TBS6_DENPD</name>
<dbReference type="Proteomes" id="UP000030742">
    <property type="component" value="Unassembled WGS sequence"/>
</dbReference>
<accession>N6TBS6</accession>
<reference evidence="2 4" key="1">
    <citation type="journal article" date="2013" name="Genome Biol.">
        <title>Draft genome of the mountain pine beetle, Dendroctonus ponderosae Hopkins, a major forest pest.</title>
        <authorList>
            <person name="Keeling C.I."/>
            <person name="Yuen M.M."/>
            <person name="Liao N.Y."/>
            <person name="Docking T.R."/>
            <person name="Chan S.K."/>
            <person name="Taylor G.A."/>
            <person name="Palmquist D.L."/>
            <person name="Jackman S.D."/>
            <person name="Nguyen A."/>
            <person name="Li M."/>
            <person name="Henderson H."/>
            <person name="Janes J.K."/>
            <person name="Zhao Y."/>
            <person name="Pandoh P."/>
            <person name="Moore R."/>
            <person name="Sperling F.A."/>
            <person name="Huber D.P."/>
            <person name="Birol I."/>
            <person name="Jones S.J."/>
            <person name="Bohlmann J."/>
        </authorList>
    </citation>
    <scope>NUCLEOTIDE SEQUENCE</scope>
</reference>
<dbReference type="OMA" id="DDEHSEW"/>
<dbReference type="InterPro" id="IPR036397">
    <property type="entry name" value="RNaseH_sf"/>
</dbReference>
<evidence type="ECO:0000256" key="1">
    <source>
        <dbReference type="SAM" id="MobiDB-lite"/>
    </source>
</evidence>
<evidence type="ECO:0000313" key="4">
    <source>
        <dbReference type="Proteomes" id="UP000030742"/>
    </source>
</evidence>
<dbReference type="AlphaFoldDB" id="N6TBS6"/>
<dbReference type="PANTHER" id="PTHR33939">
    <property type="entry name" value="PROTEIN CBG22215"/>
    <property type="match status" value="1"/>
</dbReference>
<evidence type="ECO:0000313" key="3">
    <source>
        <dbReference type="EMBL" id="ERL88040.1"/>
    </source>
</evidence>
<gene>
    <name evidence="3" type="ORF">D910_05429</name>
    <name evidence="2" type="ORF">YQE_05814</name>
</gene>
<dbReference type="EMBL" id="KB632013">
    <property type="protein sequence ID" value="ERL88040.1"/>
    <property type="molecule type" value="Genomic_DNA"/>
</dbReference>
<evidence type="ECO:0008006" key="5">
    <source>
        <dbReference type="Google" id="ProtNLM"/>
    </source>
</evidence>
<dbReference type="EMBL" id="KB740939">
    <property type="protein sequence ID" value="ENN77744.1"/>
    <property type="molecule type" value="Genomic_DNA"/>
</dbReference>
<organism evidence="2">
    <name type="scientific">Dendroctonus ponderosae</name>
    <name type="common">Mountain pine beetle</name>
    <dbReference type="NCBI Taxonomy" id="77166"/>
    <lineage>
        <taxon>Eukaryota</taxon>
        <taxon>Metazoa</taxon>
        <taxon>Ecdysozoa</taxon>
        <taxon>Arthropoda</taxon>
        <taxon>Hexapoda</taxon>
        <taxon>Insecta</taxon>
        <taxon>Pterygota</taxon>
        <taxon>Neoptera</taxon>
        <taxon>Endopterygota</taxon>
        <taxon>Coleoptera</taxon>
        <taxon>Polyphaga</taxon>
        <taxon>Cucujiformia</taxon>
        <taxon>Curculionidae</taxon>
        <taxon>Scolytinae</taxon>
        <taxon>Dendroctonus</taxon>
    </lineage>
</organism>
<dbReference type="Gene3D" id="3.30.420.10">
    <property type="entry name" value="Ribonuclease H-like superfamily/Ribonuclease H"/>
    <property type="match status" value="1"/>
</dbReference>
<dbReference type="HOGENOM" id="CLU_1416489_0_0_1"/>
<dbReference type="PANTHER" id="PTHR33939:SF1">
    <property type="entry name" value="DUF4371 DOMAIN-CONTAINING PROTEIN"/>
    <property type="match status" value="1"/>
</dbReference>
<feature type="non-terminal residue" evidence="2">
    <location>
        <position position="1"/>
    </location>
</feature>